<evidence type="ECO:0000256" key="1">
    <source>
        <dbReference type="SAM" id="MobiDB-lite"/>
    </source>
</evidence>
<comment type="caution">
    <text evidence="2">The sequence shown here is derived from an EMBL/GenBank/DDBJ whole genome shotgun (WGS) entry which is preliminary data.</text>
</comment>
<dbReference type="Proteomes" id="UP001152523">
    <property type="component" value="Unassembled WGS sequence"/>
</dbReference>
<proteinExistence type="predicted"/>
<evidence type="ECO:0000313" key="2">
    <source>
        <dbReference type="EMBL" id="CAH9116875.1"/>
    </source>
</evidence>
<dbReference type="EMBL" id="CAMAPF010000305">
    <property type="protein sequence ID" value="CAH9116875.1"/>
    <property type="molecule type" value="Genomic_DNA"/>
</dbReference>
<keyword evidence="3" id="KW-1185">Reference proteome</keyword>
<organism evidence="2 3">
    <name type="scientific">Cuscuta epithymum</name>
    <dbReference type="NCBI Taxonomy" id="186058"/>
    <lineage>
        <taxon>Eukaryota</taxon>
        <taxon>Viridiplantae</taxon>
        <taxon>Streptophyta</taxon>
        <taxon>Embryophyta</taxon>
        <taxon>Tracheophyta</taxon>
        <taxon>Spermatophyta</taxon>
        <taxon>Magnoliopsida</taxon>
        <taxon>eudicotyledons</taxon>
        <taxon>Gunneridae</taxon>
        <taxon>Pentapetalae</taxon>
        <taxon>asterids</taxon>
        <taxon>lamiids</taxon>
        <taxon>Solanales</taxon>
        <taxon>Convolvulaceae</taxon>
        <taxon>Cuscuteae</taxon>
        <taxon>Cuscuta</taxon>
        <taxon>Cuscuta subgen. Cuscuta</taxon>
    </lineage>
</organism>
<feature type="compositionally biased region" description="Basic and acidic residues" evidence="1">
    <location>
        <begin position="212"/>
        <end position="222"/>
    </location>
</feature>
<dbReference type="AlphaFoldDB" id="A0AAV0E4V5"/>
<feature type="region of interest" description="Disordered" evidence="1">
    <location>
        <begin position="212"/>
        <end position="234"/>
    </location>
</feature>
<reference evidence="2" key="1">
    <citation type="submission" date="2022-07" db="EMBL/GenBank/DDBJ databases">
        <authorList>
            <person name="Macas J."/>
            <person name="Novak P."/>
            <person name="Neumann P."/>
        </authorList>
    </citation>
    <scope>NUCLEOTIDE SEQUENCE</scope>
</reference>
<sequence length="366" mass="42718">MAQMPTSISPLDNLNLDVEASEVQENMEVEAMKVDMEVEDRLLFPPKSDFSKVCSCIECAAKMKVLKEFEKDLQSKADLVYERNLQVISDQANLVDLSAAFEWTIETLDVLYTNLKRLYTKLGFSCELRRSESEEDMNHMFDRYLRIINMLMDNKLPRKSDVPYASRAGKCGDEDADILPLAGHIDAGFMHPKFTKFKDDVHSILKKIEEIEEKHKQDKTSAEEEEEEERPLDFSTSKNHILNQIKVLKQFPVGEIHRECQKLVQRLKPELVDLILKAYEEIEETYCRMIVIRRQFGKQYEMTVSFPRNKDEEKHSWSRLKETLDSLCQQVNSFNEWWKENEQHFTPCDGSNPKKTKTTCLAILLS</sequence>
<name>A0AAV0E4V5_9ASTE</name>
<evidence type="ECO:0000313" key="3">
    <source>
        <dbReference type="Proteomes" id="UP001152523"/>
    </source>
</evidence>
<gene>
    <name evidence="2" type="ORF">CEPIT_LOCUS21641</name>
</gene>
<protein>
    <submittedName>
        <fullName evidence="2">Uncharacterized protein</fullName>
    </submittedName>
</protein>
<accession>A0AAV0E4V5</accession>